<feature type="domain" description="CzcB-like C-terminal circularly permuted SH3-like" evidence="2">
    <location>
        <begin position="293"/>
        <end position="348"/>
    </location>
</feature>
<comment type="similarity">
    <text evidence="1">Belongs to the membrane fusion protein (MFP) (TC 8.A.1) family.</text>
</comment>
<dbReference type="PANTHER" id="PTHR30469">
    <property type="entry name" value="MULTIDRUG RESISTANCE PROTEIN MDTA"/>
    <property type="match status" value="1"/>
</dbReference>
<protein>
    <recommendedName>
        <fullName evidence="2">CzcB-like C-terminal circularly permuted SH3-like domain-containing protein</fullName>
    </recommendedName>
</protein>
<dbReference type="Gene3D" id="2.40.50.100">
    <property type="match status" value="1"/>
</dbReference>
<gene>
    <name evidence="3" type="ORF">A2Z33_02720</name>
</gene>
<dbReference type="EMBL" id="MFJD01000016">
    <property type="protein sequence ID" value="OGG01425.1"/>
    <property type="molecule type" value="Genomic_DNA"/>
</dbReference>
<accession>A0A1F5YMP8</accession>
<dbReference type="Gene3D" id="2.40.420.20">
    <property type="match status" value="1"/>
</dbReference>
<dbReference type="Gene3D" id="2.40.30.170">
    <property type="match status" value="1"/>
</dbReference>
<comment type="caution">
    <text evidence="3">The sequence shown here is derived from an EMBL/GenBank/DDBJ whole genome shotgun (WGS) entry which is preliminary data.</text>
</comment>
<dbReference type="Proteomes" id="UP000178448">
    <property type="component" value="Unassembled WGS sequence"/>
</dbReference>
<dbReference type="STRING" id="1798374.A2Z33_02720"/>
<evidence type="ECO:0000256" key="1">
    <source>
        <dbReference type="ARBA" id="ARBA00009477"/>
    </source>
</evidence>
<dbReference type="PANTHER" id="PTHR30469:SF33">
    <property type="entry name" value="SLR1207 PROTEIN"/>
    <property type="match status" value="1"/>
</dbReference>
<dbReference type="InterPro" id="IPR006143">
    <property type="entry name" value="RND_pump_MFP"/>
</dbReference>
<evidence type="ECO:0000313" key="4">
    <source>
        <dbReference type="Proteomes" id="UP000178448"/>
    </source>
</evidence>
<dbReference type="GO" id="GO:0015562">
    <property type="term" value="F:efflux transmembrane transporter activity"/>
    <property type="evidence" value="ECO:0007669"/>
    <property type="project" value="TreeGrafter"/>
</dbReference>
<proteinExistence type="inferred from homology"/>
<dbReference type="InterPro" id="IPR058649">
    <property type="entry name" value="CzcB_C"/>
</dbReference>
<reference evidence="3 4" key="1">
    <citation type="journal article" date="2016" name="Nat. Commun.">
        <title>Thousands of microbial genomes shed light on interconnected biogeochemical processes in an aquifer system.</title>
        <authorList>
            <person name="Anantharaman K."/>
            <person name="Brown C.T."/>
            <person name="Hug L.A."/>
            <person name="Sharon I."/>
            <person name="Castelle C.J."/>
            <person name="Probst A.J."/>
            <person name="Thomas B.C."/>
            <person name="Singh A."/>
            <person name="Wilkins M.J."/>
            <person name="Karaoz U."/>
            <person name="Brodie E.L."/>
            <person name="Williams K.H."/>
            <person name="Hubbard S.S."/>
            <person name="Banfield J.F."/>
        </authorList>
    </citation>
    <scope>NUCLEOTIDE SEQUENCE [LARGE SCALE GENOMIC DNA]</scope>
</reference>
<dbReference type="GO" id="GO:1990281">
    <property type="term" value="C:efflux pump complex"/>
    <property type="evidence" value="ECO:0007669"/>
    <property type="project" value="TreeGrafter"/>
</dbReference>
<organism evidence="3 4">
    <name type="scientific">Candidatus Gottesmanbacteria bacterium RBG_16_52_11</name>
    <dbReference type="NCBI Taxonomy" id="1798374"/>
    <lineage>
        <taxon>Bacteria</taxon>
        <taxon>Candidatus Gottesmaniibacteriota</taxon>
    </lineage>
</organism>
<name>A0A1F5YMP8_9BACT</name>
<sequence>MYNNLRMMGLIRRRWKLILVILVLTGASFWFWKSRAATQKNTKVTTSRAVKGDFIKSVTSSGKTTADKTVTLRFQTSGRLAWVGVKEGDTVSAYQAIAGLDVREVSKNLEKTLRDYAAARDDFEETYRVTYKGMKPQDALTDTVKRILEKNQWDLEQAVLDVELKSLAVEYATLVSPISGTVTHIDTPVAGVNITPAGSEFEISDLSTLRFEAKVDEVDIGGLEIGRQAVISLDAFPDATYSGTISSMSYVSELSSGGATVFPVKINFSPPANSRIGLNGDVSFDLVRMDDVVMVPTEAIREDGNRKYLYISENGYYRKVYVETGPRNESVVVVTSGITDGNEVVTKGFNDIPKLQAE</sequence>
<dbReference type="AlphaFoldDB" id="A0A1F5YMP8"/>
<dbReference type="NCBIfam" id="TIGR01730">
    <property type="entry name" value="RND_mfp"/>
    <property type="match status" value="1"/>
</dbReference>
<dbReference type="SUPFAM" id="SSF111369">
    <property type="entry name" value="HlyD-like secretion proteins"/>
    <property type="match status" value="1"/>
</dbReference>
<dbReference type="Pfam" id="PF25975">
    <property type="entry name" value="CzcB_C"/>
    <property type="match status" value="1"/>
</dbReference>
<evidence type="ECO:0000313" key="3">
    <source>
        <dbReference type="EMBL" id="OGG01425.1"/>
    </source>
</evidence>
<evidence type="ECO:0000259" key="2">
    <source>
        <dbReference type="Pfam" id="PF25975"/>
    </source>
</evidence>